<accession>A0A8H7DD52</accession>
<feature type="domain" description="Peptidase M48" evidence="7">
    <location>
        <begin position="168"/>
        <end position="324"/>
    </location>
</feature>
<sequence>MRRVEMALRQLLFRSKPWFRSRTHGATRFYSLGPLSEGRRSFVDKISGTFLGWAAAGLAVGGFYYCHLETAPETGRRRFMAVSQEQERLLHHLVLQEALEKYRDKILPLHHPITQEVRRITRRIVSASNLGYLKEDMSDPEHPIVDCWSTLISEFFGTKISRPPLMDPNKEWVVLVIDDPKLDLAFSGPGLVCVSTGIMSITRDEDGLAAVIGHEIGHVIMRHSAEGFSQNRLLLPLRSLFYLLHIYLGILTLHVLHSLPHSRALEVEGKWSDMLAIKLMSRACYDPAAAPRCFEDLGKINHITEPTFLRTHPPSADRVAHLKALLPESYKIYKSNLECSQLEQMRARGILGRVKIDLRTGARHEVP</sequence>
<evidence type="ECO:0000256" key="6">
    <source>
        <dbReference type="RuleBase" id="RU003983"/>
    </source>
</evidence>
<evidence type="ECO:0000256" key="4">
    <source>
        <dbReference type="ARBA" id="ARBA00022833"/>
    </source>
</evidence>
<proteinExistence type="inferred from homology"/>
<dbReference type="AlphaFoldDB" id="A0A8H7DD52"/>
<evidence type="ECO:0000256" key="3">
    <source>
        <dbReference type="ARBA" id="ARBA00022801"/>
    </source>
</evidence>
<keyword evidence="9" id="KW-1185">Reference proteome</keyword>
<dbReference type="GO" id="GO:0004222">
    <property type="term" value="F:metalloendopeptidase activity"/>
    <property type="evidence" value="ECO:0007669"/>
    <property type="project" value="InterPro"/>
</dbReference>
<name>A0A8H7DD52_9AGAR</name>
<dbReference type="PANTHER" id="PTHR22726">
    <property type="entry name" value="METALLOENDOPEPTIDASE OMA1"/>
    <property type="match status" value="1"/>
</dbReference>
<evidence type="ECO:0000256" key="2">
    <source>
        <dbReference type="ARBA" id="ARBA00022723"/>
    </source>
</evidence>
<dbReference type="GO" id="GO:0046872">
    <property type="term" value="F:metal ion binding"/>
    <property type="evidence" value="ECO:0007669"/>
    <property type="project" value="UniProtKB-KW"/>
</dbReference>
<keyword evidence="5 6" id="KW-0482">Metalloprotease</keyword>
<evidence type="ECO:0000256" key="1">
    <source>
        <dbReference type="ARBA" id="ARBA00022670"/>
    </source>
</evidence>
<dbReference type="Pfam" id="PF01435">
    <property type="entry name" value="Peptidase_M48"/>
    <property type="match status" value="1"/>
</dbReference>
<evidence type="ECO:0000259" key="7">
    <source>
        <dbReference type="Pfam" id="PF01435"/>
    </source>
</evidence>
<dbReference type="Gene3D" id="3.30.2010.10">
    <property type="entry name" value="Metalloproteases ('zincins'), catalytic domain"/>
    <property type="match status" value="1"/>
</dbReference>
<evidence type="ECO:0000313" key="9">
    <source>
        <dbReference type="Proteomes" id="UP000620124"/>
    </source>
</evidence>
<keyword evidence="1 6" id="KW-0645">Protease</keyword>
<comment type="caution">
    <text evidence="8">The sequence shown here is derived from an EMBL/GenBank/DDBJ whole genome shotgun (WGS) entry which is preliminary data.</text>
</comment>
<dbReference type="OrthoDB" id="7464992at2759"/>
<dbReference type="PANTHER" id="PTHR22726:SF1">
    <property type="entry name" value="METALLOENDOPEPTIDASE OMA1, MITOCHONDRIAL"/>
    <property type="match status" value="1"/>
</dbReference>
<reference evidence="8" key="1">
    <citation type="submission" date="2020-05" db="EMBL/GenBank/DDBJ databases">
        <title>Mycena genomes resolve the evolution of fungal bioluminescence.</title>
        <authorList>
            <person name="Tsai I.J."/>
        </authorList>
    </citation>
    <scope>NUCLEOTIDE SEQUENCE</scope>
    <source>
        <strain evidence="8">CCC161011</strain>
    </source>
</reference>
<comment type="similarity">
    <text evidence="6">Belongs to the peptidase M48 family.</text>
</comment>
<comment type="cofactor">
    <cofactor evidence="6">
        <name>Zn(2+)</name>
        <dbReference type="ChEBI" id="CHEBI:29105"/>
    </cofactor>
    <text evidence="6">Binds 1 zinc ion per subunit.</text>
</comment>
<dbReference type="GO" id="GO:0006515">
    <property type="term" value="P:protein quality control for misfolded or incompletely synthesized proteins"/>
    <property type="evidence" value="ECO:0007669"/>
    <property type="project" value="TreeGrafter"/>
</dbReference>
<evidence type="ECO:0000256" key="5">
    <source>
        <dbReference type="ARBA" id="ARBA00023049"/>
    </source>
</evidence>
<dbReference type="GO" id="GO:0005743">
    <property type="term" value="C:mitochondrial inner membrane"/>
    <property type="evidence" value="ECO:0007669"/>
    <property type="project" value="TreeGrafter"/>
</dbReference>
<dbReference type="CDD" id="cd07331">
    <property type="entry name" value="M48C_Oma1_like"/>
    <property type="match status" value="1"/>
</dbReference>
<dbReference type="Proteomes" id="UP000620124">
    <property type="component" value="Unassembled WGS sequence"/>
</dbReference>
<protein>
    <submittedName>
        <fullName evidence="8">Peptidase-M48 domain-containing protein</fullName>
    </submittedName>
</protein>
<dbReference type="InterPro" id="IPR001915">
    <property type="entry name" value="Peptidase_M48"/>
</dbReference>
<keyword evidence="2" id="KW-0479">Metal-binding</keyword>
<organism evidence="8 9">
    <name type="scientific">Mycena venus</name>
    <dbReference type="NCBI Taxonomy" id="2733690"/>
    <lineage>
        <taxon>Eukaryota</taxon>
        <taxon>Fungi</taxon>
        <taxon>Dikarya</taxon>
        <taxon>Basidiomycota</taxon>
        <taxon>Agaricomycotina</taxon>
        <taxon>Agaricomycetes</taxon>
        <taxon>Agaricomycetidae</taxon>
        <taxon>Agaricales</taxon>
        <taxon>Marasmiineae</taxon>
        <taxon>Mycenaceae</taxon>
        <taxon>Mycena</taxon>
    </lineage>
</organism>
<keyword evidence="4 6" id="KW-0862">Zinc</keyword>
<dbReference type="InterPro" id="IPR051156">
    <property type="entry name" value="Mito/Outer_Membr_Metalloprot"/>
</dbReference>
<gene>
    <name evidence="8" type="ORF">MVEN_00179500</name>
</gene>
<evidence type="ECO:0000313" key="8">
    <source>
        <dbReference type="EMBL" id="KAF7368562.1"/>
    </source>
</evidence>
<dbReference type="EMBL" id="JACAZI010000002">
    <property type="protein sequence ID" value="KAF7368562.1"/>
    <property type="molecule type" value="Genomic_DNA"/>
</dbReference>
<dbReference type="GO" id="GO:0034982">
    <property type="term" value="P:mitochondrial protein processing"/>
    <property type="evidence" value="ECO:0007669"/>
    <property type="project" value="TreeGrafter"/>
</dbReference>
<keyword evidence="3 6" id="KW-0378">Hydrolase</keyword>